<evidence type="ECO:0000259" key="3">
    <source>
        <dbReference type="SMART" id="SM01007"/>
    </source>
</evidence>
<keyword evidence="2" id="KW-0456">Lyase</keyword>
<dbReference type="EMBL" id="BQNJ01000002">
    <property type="protein sequence ID" value="GKH04555.1"/>
    <property type="molecule type" value="Genomic_DNA"/>
</dbReference>
<feature type="domain" description="Class II aldolase/adducin N-terminal" evidence="3">
    <location>
        <begin position="9"/>
        <end position="186"/>
    </location>
</feature>
<organism evidence="4 5">
    <name type="scientific">Hungatella hathewayi</name>
    <dbReference type="NCBI Taxonomy" id="154046"/>
    <lineage>
        <taxon>Bacteria</taxon>
        <taxon>Bacillati</taxon>
        <taxon>Bacillota</taxon>
        <taxon>Clostridia</taxon>
        <taxon>Lachnospirales</taxon>
        <taxon>Lachnospiraceae</taxon>
        <taxon>Hungatella</taxon>
    </lineage>
</organism>
<evidence type="ECO:0000313" key="5">
    <source>
        <dbReference type="Proteomes" id="UP001055091"/>
    </source>
</evidence>
<dbReference type="Proteomes" id="UP001055091">
    <property type="component" value="Unassembled WGS sequence"/>
</dbReference>
<dbReference type="GO" id="GO:0019323">
    <property type="term" value="P:pentose catabolic process"/>
    <property type="evidence" value="ECO:0007669"/>
    <property type="project" value="TreeGrafter"/>
</dbReference>
<dbReference type="SUPFAM" id="SSF53639">
    <property type="entry name" value="AraD/HMP-PK domain-like"/>
    <property type="match status" value="1"/>
</dbReference>
<gene>
    <name evidence="4" type="ORF">CE91St55_65360</name>
</gene>
<comment type="caution">
    <text evidence="4">The sequence shown here is derived from an EMBL/GenBank/DDBJ whole genome shotgun (WGS) entry which is preliminary data.</text>
</comment>
<dbReference type="AlphaFoldDB" id="A0AA37N5W4"/>
<dbReference type="InterPro" id="IPR036409">
    <property type="entry name" value="Aldolase_II/adducin_N_sf"/>
</dbReference>
<dbReference type="GO" id="GO:0016832">
    <property type="term" value="F:aldehyde-lyase activity"/>
    <property type="evidence" value="ECO:0007669"/>
    <property type="project" value="TreeGrafter"/>
</dbReference>
<sequence length="219" mass="24297">MKINQEVKICIQKIAEKSSREGLVAGTSGNVSYFDRENELLYITPSNLDYREMEPEDIMVIRLDGSIVEGKHTPSSEWRLHAEIYKRKEEVNSVIHTHSPYATGFAIVGEGIPLILVEMLPFLGGDIPVAAFGLPGTDEVGIHAAQAMKARNAALLENHGVAAVGKTVEQAYLRAVYVEDAAKAYHFAKLMGTPQRVPDDAVRILRKRYHLPEEGQDEE</sequence>
<dbReference type="Gene3D" id="3.40.225.10">
    <property type="entry name" value="Class II aldolase/adducin N-terminal domain"/>
    <property type="match status" value="1"/>
</dbReference>
<name>A0AA37N5W4_9FIRM</name>
<dbReference type="SMART" id="SM01007">
    <property type="entry name" value="Aldolase_II"/>
    <property type="match status" value="1"/>
</dbReference>
<protein>
    <submittedName>
        <fullName evidence="4">Aldolase</fullName>
    </submittedName>
</protein>
<accession>A0AA37N5W4</accession>
<dbReference type="PANTHER" id="PTHR22789:SF0">
    <property type="entry name" value="3-OXO-TETRONATE 4-PHOSPHATE DECARBOXYLASE-RELATED"/>
    <property type="match status" value="1"/>
</dbReference>
<dbReference type="GO" id="GO:0005829">
    <property type="term" value="C:cytosol"/>
    <property type="evidence" value="ECO:0007669"/>
    <property type="project" value="TreeGrafter"/>
</dbReference>
<dbReference type="InterPro" id="IPR050197">
    <property type="entry name" value="Aldolase_class_II_sugar_metab"/>
</dbReference>
<reference evidence="4" key="1">
    <citation type="submission" date="2022-01" db="EMBL/GenBank/DDBJ databases">
        <title>Novel bile acid biosynthetic pathways are enriched in the microbiome of centenarians.</title>
        <authorList>
            <person name="Sato Y."/>
            <person name="Atarashi K."/>
            <person name="Plichta R.D."/>
            <person name="Arai Y."/>
            <person name="Sasajima S."/>
            <person name="Kearney M.S."/>
            <person name="Suda W."/>
            <person name="Takeshita K."/>
            <person name="Sasaki T."/>
            <person name="Okamoto S."/>
            <person name="Skelly N.A."/>
            <person name="Okamura Y."/>
            <person name="Vlamakis H."/>
            <person name="Li Y."/>
            <person name="Tanoue T."/>
            <person name="Takei H."/>
            <person name="Nittono H."/>
            <person name="Narushima S."/>
            <person name="Irie J."/>
            <person name="Itoh H."/>
            <person name="Moriya K."/>
            <person name="Sugiura Y."/>
            <person name="Suematsu M."/>
            <person name="Moritoki N."/>
            <person name="Shibata S."/>
            <person name="Littman R.D."/>
            <person name="Fischbach A.M."/>
            <person name="Uwamino Y."/>
            <person name="Inoue T."/>
            <person name="Honda A."/>
            <person name="Hattori M."/>
            <person name="Murai T."/>
            <person name="Xavier J.R."/>
            <person name="Hirose N."/>
            <person name="Honda K."/>
        </authorList>
    </citation>
    <scope>NUCLEOTIDE SEQUENCE</scope>
    <source>
        <strain evidence="4">CE91-St55</strain>
    </source>
</reference>
<evidence type="ECO:0000313" key="4">
    <source>
        <dbReference type="EMBL" id="GKH04555.1"/>
    </source>
</evidence>
<evidence type="ECO:0000256" key="1">
    <source>
        <dbReference type="ARBA" id="ARBA00022723"/>
    </source>
</evidence>
<evidence type="ECO:0000256" key="2">
    <source>
        <dbReference type="ARBA" id="ARBA00023239"/>
    </source>
</evidence>
<dbReference type="InterPro" id="IPR001303">
    <property type="entry name" value="Aldolase_II/adducin_N"/>
</dbReference>
<dbReference type="RefSeq" id="WP_171038628.1">
    <property type="nucleotide sequence ID" value="NZ_BQNJ01000002.1"/>
</dbReference>
<keyword evidence="1" id="KW-0479">Metal-binding</keyword>
<dbReference type="GO" id="GO:0046872">
    <property type="term" value="F:metal ion binding"/>
    <property type="evidence" value="ECO:0007669"/>
    <property type="project" value="UniProtKB-KW"/>
</dbReference>
<proteinExistence type="predicted"/>
<dbReference type="PANTHER" id="PTHR22789">
    <property type="entry name" value="FUCULOSE PHOSPHATE ALDOLASE"/>
    <property type="match status" value="1"/>
</dbReference>
<dbReference type="Pfam" id="PF00596">
    <property type="entry name" value="Aldolase_II"/>
    <property type="match status" value="1"/>
</dbReference>